<sequence>MSFIDILVQKGFQVKGKARIVKKMDAEFPTMEKILLEMTGGMFPFATITAITVEEVKPIVAPKYILYKETTEEEQIESAKKAYRI</sequence>
<gene>
    <name evidence="1" type="ORF">AsAng_0046730</name>
</gene>
<evidence type="ECO:0000313" key="1">
    <source>
        <dbReference type="EMBL" id="BDS13910.1"/>
    </source>
</evidence>
<dbReference type="EMBL" id="AP026867">
    <property type="protein sequence ID" value="BDS13910.1"/>
    <property type="molecule type" value="Genomic_DNA"/>
</dbReference>
<dbReference type="KEGG" id="aup:AsAng_0046730"/>
<dbReference type="AlphaFoldDB" id="A0A915YIN4"/>
<name>A0A915YIN4_9BACT</name>
<organism evidence="1 2">
    <name type="scientific">Aureispira anguillae</name>
    <dbReference type="NCBI Taxonomy" id="2864201"/>
    <lineage>
        <taxon>Bacteria</taxon>
        <taxon>Pseudomonadati</taxon>
        <taxon>Bacteroidota</taxon>
        <taxon>Saprospiria</taxon>
        <taxon>Saprospirales</taxon>
        <taxon>Saprospiraceae</taxon>
        <taxon>Aureispira</taxon>
    </lineage>
</organism>
<evidence type="ECO:0000313" key="2">
    <source>
        <dbReference type="Proteomes" id="UP001060919"/>
    </source>
</evidence>
<protein>
    <submittedName>
        <fullName evidence="1">Uncharacterized protein</fullName>
    </submittedName>
</protein>
<accession>A0A915YIN4</accession>
<keyword evidence="2" id="KW-1185">Reference proteome</keyword>
<dbReference type="RefSeq" id="WP_264789157.1">
    <property type="nucleotide sequence ID" value="NZ_AP026867.1"/>
</dbReference>
<proteinExistence type="predicted"/>
<dbReference type="Proteomes" id="UP001060919">
    <property type="component" value="Chromosome"/>
</dbReference>
<reference evidence="1" key="1">
    <citation type="submission" date="2022-09" db="EMBL/GenBank/DDBJ databases">
        <title>Aureispira anguillicida sp. nov., isolated from Leptocephalus of Japanese eel Anguilla japonica.</title>
        <authorList>
            <person name="Yuasa K."/>
            <person name="Mekata T."/>
            <person name="Ikunari K."/>
        </authorList>
    </citation>
    <scope>NUCLEOTIDE SEQUENCE</scope>
    <source>
        <strain evidence="1">EL160426</strain>
    </source>
</reference>